<dbReference type="GO" id="GO:0003700">
    <property type="term" value="F:DNA-binding transcription factor activity"/>
    <property type="evidence" value="ECO:0007669"/>
    <property type="project" value="InterPro"/>
</dbReference>
<dbReference type="GO" id="GO:0000976">
    <property type="term" value="F:transcription cis-regulatory region binding"/>
    <property type="evidence" value="ECO:0007669"/>
    <property type="project" value="TreeGrafter"/>
</dbReference>
<feature type="binding site" evidence="8">
    <location>
        <position position="115"/>
    </location>
    <ligand>
        <name>Fe cation</name>
        <dbReference type="ChEBI" id="CHEBI:24875"/>
    </ligand>
</feature>
<comment type="similarity">
    <text evidence="1">Belongs to the Fur family.</text>
</comment>
<dbReference type="OrthoDB" id="8659436at2"/>
<evidence type="ECO:0000256" key="5">
    <source>
        <dbReference type="ARBA" id="ARBA00023125"/>
    </source>
</evidence>
<sequence>MTSPRRNTKQRDTILHVIEEARGPLSVQEILDQAQKSLPRLGIATVYRTLRMLQDDHQIKTVILPSGENRFEKANLGHHHHFQCLKCGEVVDLDLCPLNIPTGSLLPGGYTVEAHELTLYGTCPKCRGSVAS</sequence>
<dbReference type="GO" id="GO:0008270">
    <property type="term" value="F:zinc ion binding"/>
    <property type="evidence" value="ECO:0007669"/>
    <property type="project" value="TreeGrafter"/>
</dbReference>
<feature type="binding site" evidence="7">
    <location>
        <position position="84"/>
    </location>
    <ligand>
        <name>Zn(2+)</name>
        <dbReference type="ChEBI" id="CHEBI:29105"/>
    </ligand>
</feature>
<dbReference type="Pfam" id="PF01475">
    <property type="entry name" value="FUR"/>
    <property type="match status" value="1"/>
</dbReference>
<evidence type="ECO:0000313" key="9">
    <source>
        <dbReference type="EMBL" id="GEM44890.1"/>
    </source>
</evidence>
<keyword evidence="4" id="KW-0805">Transcription regulation</keyword>
<keyword evidence="7" id="KW-0479">Metal-binding</keyword>
<dbReference type="InterPro" id="IPR036390">
    <property type="entry name" value="WH_DNA-bd_sf"/>
</dbReference>
<evidence type="ECO:0000256" key="2">
    <source>
        <dbReference type="ARBA" id="ARBA00022491"/>
    </source>
</evidence>
<dbReference type="GO" id="GO:1900376">
    <property type="term" value="P:regulation of secondary metabolite biosynthetic process"/>
    <property type="evidence" value="ECO:0007669"/>
    <property type="project" value="TreeGrafter"/>
</dbReference>
<dbReference type="Proteomes" id="UP000321306">
    <property type="component" value="Unassembled WGS sequence"/>
</dbReference>
<dbReference type="EMBL" id="BJXB01000002">
    <property type="protein sequence ID" value="GEM44890.1"/>
    <property type="molecule type" value="Genomic_DNA"/>
</dbReference>
<dbReference type="InterPro" id="IPR043135">
    <property type="entry name" value="Fur_C"/>
</dbReference>
<evidence type="ECO:0000256" key="7">
    <source>
        <dbReference type="PIRSR" id="PIRSR602481-1"/>
    </source>
</evidence>
<name>A0A511MWG1_DEIC1</name>
<dbReference type="SUPFAM" id="SSF46785">
    <property type="entry name" value="Winged helix' DNA-binding domain"/>
    <property type="match status" value="1"/>
</dbReference>
<dbReference type="InterPro" id="IPR002481">
    <property type="entry name" value="FUR"/>
</dbReference>
<dbReference type="AlphaFoldDB" id="A0A511MWG1"/>
<keyword evidence="5" id="KW-0238">DNA-binding</keyword>
<evidence type="ECO:0000256" key="4">
    <source>
        <dbReference type="ARBA" id="ARBA00023015"/>
    </source>
</evidence>
<gene>
    <name evidence="9" type="ORF">DC3_05250</name>
</gene>
<comment type="cofactor">
    <cofactor evidence="7">
        <name>Zn(2+)</name>
        <dbReference type="ChEBI" id="CHEBI:29105"/>
    </cofactor>
    <text evidence="7">Binds 1 zinc ion per subunit.</text>
</comment>
<evidence type="ECO:0000256" key="1">
    <source>
        <dbReference type="ARBA" id="ARBA00007957"/>
    </source>
</evidence>
<dbReference type="InterPro" id="IPR036388">
    <property type="entry name" value="WH-like_DNA-bd_sf"/>
</dbReference>
<dbReference type="PANTHER" id="PTHR33202">
    <property type="entry name" value="ZINC UPTAKE REGULATION PROTEIN"/>
    <property type="match status" value="1"/>
</dbReference>
<organism evidence="9 10">
    <name type="scientific">Deinococcus cellulosilyticus (strain DSM 18568 / NBRC 106333 / KACC 11606 / 5516J-15)</name>
    <dbReference type="NCBI Taxonomy" id="1223518"/>
    <lineage>
        <taxon>Bacteria</taxon>
        <taxon>Thermotogati</taxon>
        <taxon>Deinococcota</taxon>
        <taxon>Deinococci</taxon>
        <taxon>Deinococcales</taxon>
        <taxon>Deinococcaceae</taxon>
        <taxon>Deinococcus</taxon>
    </lineage>
</organism>
<proteinExistence type="inferred from homology"/>
<feature type="binding site" evidence="7">
    <location>
        <position position="87"/>
    </location>
    <ligand>
        <name>Zn(2+)</name>
        <dbReference type="ChEBI" id="CHEBI:29105"/>
    </ligand>
</feature>
<dbReference type="Gene3D" id="1.10.10.10">
    <property type="entry name" value="Winged helix-like DNA-binding domain superfamily/Winged helix DNA-binding domain"/>
    <property type="match status" value="1"/>
</dbReference>
<dbReference type="PANTHER" id="PTHR33202:SF22">
    <property type="entry name" value="HYDROGEN PEROXIDE SENSITIVE REPRESSOR"/>
    <property type="match status" value="1"/>
</dbReference>
<comment type="caution">
    <text evidence="9">The sequence shown here is derived from an EMBL/GenBank/DDBJ whole genome shotgun (WGS) entry which is preliminary data.</text>
</comment>
<accession>A0A511MWG1</accession>
<feature type="binding site" evidence="7">
    <location>
        <position position="126"/>
    </location>
    <ligand>
        <name>Zn(2+)</name>
        <dbReference type="ChEBI" id="CHEBI:29105"/>
    </ligand>
</feature>
<evidence type="ECO:0000256" key="8">
    <source>
        <dbReference type="PIRSR" id="PIRSR602481-2"/>
    </source>
</evidence>
<dbReference type="GO" id="GO:0045892">
    <property type="term" value="P:negative regulation of DNA-templated transcription"/>
    <property type="evidence" value="ECO:0007669"/>
    <property type="project" value="TreeGrafter"/>
</dbReference>
<keyword evidence="10" id="KW-1185">Reference proteome</keyword>
<keyword evidence="6" id="KW-0804">Transcription</keyword>
<evidence type="ECO:0000256" key="3">
    <source>
        <dbReference type="ARBA" id="ARBA00022833"/>
    </source>
</evidence>
<keyword evidence="8" id="KW-0408">Iron</keyword>
<evidence type="ECO:0000256" key="6">
    <source>
        <dbReference type="ARBA" id="ARBA00023163"/>
    </source>
</evidence>
<comment type="cofactor">
    <cofactor evidence="8">
        <name>Mn(2+)</name>
        <dbReference type="ChEBI" id="CHEBI:29035"/>
    </cofactor>
    <cofactor evidence="8">
        <name>Fe(2+)</name>
        <dbReference type="ChEBI" id="CHEBI:29033"/>
    </cofactor>
    <text evidence="8">Binds 1 Mn(2+) or Fe(2+) ion per subunit.</text>
</comment>
<dbReference type="CDD" id="cd07153">
    <property type="entry name" value="Fur_like"/>
    <property type="match status" value="1"/>
</dbReference>
<evidence type="ECO:0000313" key="10">
    <source>
        <dbReference type="Proteomes" id="UP000321306"/>
    </source>
</evidence>
<feature type="binding site" evidence="7">
    <location>
        <position position="123"/>
    </location>
    <ligand>
        <name>Zn(2+)</name>
        <dbReference type="ChEBI" id="CHEBI:29105"/>
    </ligand>
</feature>
<keyword evidence="3 7" id="KW-0862">Zinc</keyword>
<dbReference type="Gene3D" id="3.30.1490.190">
    <property type="match status" value="1"/>
</dbReference>
<feature type="binding site" evidence="8">
    <location>
        <position position="78"/>
    </location>
    <ligand>
        <name>Fe cation</name>
        <dbReference type="ChEBI" id="CHEBI:24875"/>
    </ligand>
</feature>
<reference evidence="9 10" key="1">
    <citation type="submission" date="2019-07" db="EMBL/GenBank/DDBJ databases">
        <title>Whole genome shotgun sequence of Deinococcus cellulosilyticus NBRC 106333.</title>
        <authorList>
            <person name="Hosoyama A."/>
            <person name="Uohara A."/>
            <person name="Ohji S."/>
            <person name="Ichikawa N."/>
        </authorList>
    </citation>
    <scope>NUCLEOTIDE SEQUENCE [LARGE SCALE GENOMIC DNA]</scope>
    <source>
        <strain evidence="9 10">NBRC 106333</strain>
    </source>
</reference>
<protein>
    <submittedName>
        <fullName evidence="9">Transcriptional repressor</fullName>
    </submittedName>
</protein>
<keyword evidence="2" id="KW-0678">Repressor</keyword>